<name>A0A9J5WMF4_SOLCO</name>
<proteinExistence type="predicted"/>
<dbReference type="AlphaFoldDB" id="A0A9J5WMF4"/>
<keyword evidence="3" id="KW-1185">Reference proteome</keyword>
<dbReference type="EMBL" id="JACXVP010000011">
    <property type="protein sequence ID" value="KAG5576706.1"/>
    <property type="molecule type" value="Genomic_DNA"/>
</dbReference>
<comment type="caution">
    <text evidence="2">The sequence shown here is derived from an EMBL/GenBank/DDBJ whole genome shotgun (WGS) entry which is preliminary data.</text>
</comment>
<gene>
    <name evidence="2" type="ORF">H5410_056840</name>
</gene>
<feature type="region of interest" description="Disordered" evidence="1">
    <location>
        <begin position="1"/>
        <end position="20"/>
    </location>
</feature>
<evidence type="ECO:0000256" key="1">
    <source>
        <dbReference type="SAM" id="MobiDB-lite"/>
    </source>
</evidence>
<evidence type="ECO:0000313" key="3">
    <source>
        <dbReference type="Proteomes" id="UP000824120"/>
    </source>
</evidence>
<dbReference type="Proteomes" id="UP000824120">
    <property type="component" value="Chromosome 11"/>
</dbReference>
<organism evidence="2 3">
    <name type="scientific">Solanum commersonii</name>
    <name type="common">Commerson's wild potato</name>
    <name type="synonym">Commerson's nightshade</name>
    <dbReference type="NCBI Taxonomy" id="4109"/>
    <lineage>
        <taxon>Eukaryota</taxon>
        <taxon>Viridiplantae</taxon>
        <taxon>Streptophyta</taxon>
        <taxon>Embryophyta</taxon>
        <taxon>Tracheophyta</taxon>
        <taxon>Spermatophyta</taxon>
        <taxon>Magnoliopsida</taxon>
        <taxon>eudicotyledons</taxon>
        <taxon>Gunneridae</taxon>
        <taxon>Pentapetalae</taxon>
        <taxon>asterids</taxon>
        <taxon>lamiids</taxon>
        <taxon>Solanales</taxon>
        <taxon>Solanaceae</taxon>
        <taxon>Solanoideae</taxon>
        <taxon>Solaneae</taxon>
        <taxon>Solanum</taxon>
    </lineage>
</organism>
<protein>
    <submittedName>
        <fullName evidence="2">Uncharacterized protein</fullName>
    </submittedName>
</protein>
<reference evidence="2 3" key="1">
    <citation type="submission" date="2020-09" db="EMBL/GenBank/DDBJ databases">
        <title>De no assembly of potato wild relative species, Solanum commersonii.</title>
        <authorList>
            <person name="Cho K."/>
        </authorList>
    </citation>
    <scope>NUCLEOTIDE SEQUENCE [LARGE SCALE GENOMIC DNA]</scope>
    <source>
        <strain evidence="2">LZ3.2</strain>
        <tissue evidence="2">Leaf</tissue>
    </source>
</reference>
<evidence type="ECO:0000313" key="2">
    <source>
        <dbReference type="EMBL" id="KAG5576706.1"/>
    </source>
</evidence>
<accession>A0A9J5WMF4</accession>
<sequence>MNGYNLPIQGYQGKPPHHARPSYHGRNTLMQVQDIQGRFKLTFERVRLLNPRLSMRSSTQATMHVARPPCLGLHELKESPRAFPRVVVFTIGHEVARKGEPNLRQPW</sequence>